<proteinExistence type="predicted"/>
<name>A0A5M8QT76_9BACT</name>
<accession>A0A5M8QT76</accession>
<evidence type="ECO:0000313" key="3">
    <source>
        <dbReference type="Proteomes" id="UP000323866"/>
    </source>
</evidence>
<gene>
    <name evidence="2" type="ORF">ACD591_19145</name>
    <name evidence="1" type="ORF">FOE74_00010</name>
</gene>
<dbReference type="OrthoDB" id="1339084at2"/>
<reference evidence="1 3" key="1">
    <citation type="submission" date="2019-07" db="EMBL/GenBank/DDBJ databases">
        <authorList>
            <person name="Qu J.-H."/>
        </authorList>
    </citation>
    <scope>NUCLEOTIDE SEQUENCE [LARGE SCALE GENOMIC DNA]</scope>
    <source>
        <strain evidence="1 3">MDT1-10-3</strain>
    </source>
</reference>
<evidence type="ECO:0000313" key="1">
    <source>
        <dbReference type="EMBL" id="KAA6438064.1"/>
    </source>
</evidence>
<keyword evidence="4" id="KW-1185">Reference proteome</keyword>
<reference evidence="1 3" key="2">
    <citation type="submission" date="2019-09" db="EMBL/GenBank/DDBJ databases">
        <title>A bacterium isolated from glacier soil.</title>
        <authorList>
            <person name="Liu Q."/>
        </authorList>
    </citation>
    <scope>NUCLEOTIDE SEQUENCE [LARGE SCALE GENOMIC DNA]</scope>
    <source>
        <strain evidence="1 3">MDT1-10-3</strain>
    </source>
</reference>
<comment type="caution">
    <text evidence="1">The sequence shown here is derived from an EMBL/GenBank/DDBJ whole genome shotgun (WGS) entry which is preliminary data.</text>
</comment>
<dbReference type="Proteomes" id="UP000323866">
    <property type="component" value="Unassembled WGS sequence"/>
</dbReference>
<protein>
    <recommendedName>
        <fullName evidence="5">DUF695 domain-containing protein</fullName>
    </recommendedName>
</protein>
<evidence type="ECO:0000313" key="4">
    <source>
        <dbReference type="Proteomes" id="UP001570846"/>
    </source>
</evidence>
<dbReference type="AlphaFoldDB" id="A0A5M8QT76"/>
<sequence length="209" mass="24117">MVDKLETGSEEKMVGAFWSWFIENQEKLRSILKGEHDYIDLILNELSKIKRGLAVEFEGTADNILMTISADGILENFDTVKNLIENAPSIQHWKFIGFRQPVPKEKIKNITVKVSGVQLDPIQLKFLPIVEDDRLYIQIFHEGLTDENENIISYGSLMLLDNIIGEYDCVTKVAGNEFYDLKESEEFIEDLRPLTEMGDFLEEYYAVEK</sequence>
<dbReference type="EMBL" id="JBGOGF010000012">
    <property type="protein sequence ID" value="MFA1773425.1"/>
    <property type="molecule type" value="Genomic_DNA"/>
</dbReference>
<evidence type="ECO:0000313" key="2">
    <source>
        <dbReference type="EMBL" id="MFA1773425.1"/>
    </source>
</evidence>
<reference evidence="2 4" key="3">
    <citation type="submission" date="2024-08" db="EMBL/GenBank/DDBJ databases">
        <authorList>
            <person name="Wei W."/>
        </authorList>
    </citation>
    <scope>NUCLEOTIDE SEQUENCE [LARGE SCALE GENOMIC DNA]</scope>
    <source>
        <strain evidence="2 4">XU2</strain>
    </source>
</reference>
<dbReference type="EMBL" id="VKKZ01000001">
    <property type="protein sequence ID" value="KAA6438064.1"/>
    <property type="molecule type" value="Genomic_DNA"/>
</dbReference>
<dbReference type="RefSeq" id="WP_149096564.1">
    <property type="nucleotide sequence ID" value="NZ_BMMG01000010.1"/>
</dbReference>
<evidence type="ECO:0008006" key="5">
    <source>
        <dbReference type="Google" id="ProtNLM"/>
    </source>
</evidence>
<organism evidence="1 3">
    <name type="scientific">Rufibacter glacialis</name>
    <dbReference type="NCBI Taxonomy" id="1259555"/>
    <lineage>
        <taxon>Bacteria</taxon>
        <taxon>Pseudomonadati</taxon>
        <taxon>Bacteroidota</taxon>
        <taxon>Cytophagia</taxon>
        <taxon>Cytophagales</taxon>
        <taxon>Hymenobacteraceae</taxon>
        <taxon>Rufibacter</taxon>
    </lineage>
</organism>
<dbReference type="Proteomes" id="UP001570846">
    <property type="component" value="Unassembled WGS sequence"/>
</dbReference>